<keyword evidence="8" id="KW-1185">Reference proteome</keyword>
<evidence type="ECO:0000313" key="8">
    <source>
        <dbReference type="Proteomes" id="UP000053947"/>
    </source>
</evidence>
<protein>
    <submittedName>
        <fullName evidence="7">Putative membrane protein</fullName>
    </submittedName>
</protein>
<proteinExistence type="predicted"/>
<reference evidence="7 8" key="1">
    <citation type="submission" date="2015-06" db="EMBL/GenBank/DDBJ databases">
        <title>Genome sequence of the organohalide-respiring Dehalogenimonas alkenigignens type strain (IP3-3T).</title>
        <authorList>
            <person name="Key T.A."/>
            <person name="Richmond D.P."/>
            <person name="Bowman K.S."/>
            <person name="Cho Y.-J."/>
            <person name="Chun J."/>
            <person name="da Costa M.S."/>
            <person name="Rainey F.A."/>
            <person name="Moe W.M."/>
        </authorList>
    </citation>
    <scope>NUCLEOTIDE SEQUENCE [LARGE SCALE GENOMIC DNA]</scope>
    <source>
        <strain evidence="7 8">IP3-3</strain>
    </source>
</reference>
<dbReference type="OrthoDB" id="148990at2"/>
<dbReference type="RefSeq" id="WP_083496393.1">
    <property type="nucleotide sequence ID" value="NZ_QEFQ01000001.1"/>
</dbReference>
<feature type="transmembrane region" description="Helical" evidence="6">
    <location>
        <begin position="216"/>
        <end position="240"/>
    </location>
</feature>
<dbReference type="NCBIfam" id="TIGR00765">
    <property type="entry name" value="yihY_not_rbn"/>
    <property type="match status" value="1"/>
</dbReference>
<evidence type="ECO:0000256" key="6">
    <source>
        <dbReference type="SAM" id="Phobius"/>
    </source>
</evidence>
<dbReference type="GO" id="GO:0005886">
    <property type="term" value="C:plasma membrane"/>
    <property type="evidence" value="ECO:0007669"/>
    <property type="project" value="UniProtKB-SubCell"/>
</dbReference>
<dbReference type="PANTHER" id="PTHR30213:SF0">
    <property type="entry name" value="UPF0761 MEMBRANE PROTEIN YIHY"/>
    <property type="match status" value="1"/>
</dbReference>
<keyword evidence="2" id="KW-1003">Cell membrane</keyword>
<dbReference type="Proteomes" id="UP000053947">
    <property type="component" value="Unassembled WGS sequence"/>
</dbReference>
<feature type="transmembrane region" description="Helical" evidence="6">
    <location>
        <begin position="45"/>
        <end position="68"/>
    </location>
</feature>
<organism evidence="7 8">
    <name type="scientific">Dehalogenimonas alkenigignens</name>
    <dbReference type="NCBI Taxonomy" id="1217799"/>
    <lineage>
        <taxon>Bacteria</taxon>
        <taxon>Bacillati</taxon>
        <taxon>Chloroflexota</taxon>
        <taxon>Dehalococcoidia</taxon>
        <taxon>Dehalococcoidales</taxon>
        <taxon>Dehalococcoidaceae</taxon>
        <taxon>Dehalogenimonas</taxon>
    </lineage>
</organism>
<accession>A0A0W0GIY2</accession>
<evidence type="ECO:0000256" key="5">
    <source>
        <dbReference type="ARBA" id="ARBA00023136"/>
    </source>
</evidence>
<sequence length="295" mass="32719">MTRRSFKNRFNRLKDRLLSVTGIRLAVGTIEELGRDDASHLAAGVAYFAMLSLFPLLLGFIALAGIFLPSETVQQAILRFMEDNLPIAADIVVENIESIIASRNIVGVISFIALIWTSSSMFTAIGVALNRSCGVCERRPFYLRKPRDILLSLGAGFLFLVSGVLPTVFNLLPAVVIPFFGNTTNAALLAVGSILTWVVFTVMYTYLPTTRHAWHYIWPGAVLATALFEVLRYVFIYFVVQFSRITVIYGPIYSAIALMIWIYLSGLILLAGSVFNEQLRRLAEGNLTLDADKPI</sequence>
<comment type="caution">
    <text evidence="7">The sequence shown here is derived from an EMBL/GenBank/DDBJ whole genome shotgun (WGS) entry which is preliminary data.</text>
</comment>
<evidence type="ECO:0000313" key="7">
    <source>
        <dbReference type="EMBL" id="KTB48528.1"/>
    </source>
</evidence>
<keyword evidence="3 6" id="KW-0812">Transmembrane</keyword>
<dbReference type="InterPro" id="IPR017039">
    <property type="entry name" value="Virul_fac_BrkB"/>
</dbReference>
<feature type="transmembrane region" description="Helical" evidence="6">
    <location>
        <begin position="105"/>
        <end position="129"/>
    </location>
</feature>
<name>A0A0W0GIY2_9CHLR</name>
<keyword evidence="4 6" id="KW-1133">Transmembrane helix</keyword>
<evidence type="ECO:0000256" key="4">
    <source>
        <dbReference type="ARBA" id="ARBA00022989"/>
    </source>
</evidence>
<dbReference type="PANTHER" id="PTHR30213">
    <property type="entry name" value="INNER MEMBRANE PROTEIN YHJD"/>
    <property type="match status" value="1"/>
</dbReference>
<dbReference type="AlphaFoldDB" id="A0A0W0GIY2"/>
<dbReference type="EMBL" id="LFDV01000002">
    <property type="protein sequence ID" value="KTB48528.1"/>
    <property type="molecule type" value="Genomic_DNA"/>
</dbReference>
<feature type="transmembrane region" description="Helical" evidence="6">
    <location>
        <begin position="186"/>
        <end position="207"/>
    </location>
</feature>
<feature type="transmembrane region" description="Helical" evidence="6">
    <location>
        <begin position="252"/>
        <end position="275"/>
    </location>
</feature>
<evidence type="ECO:0000256" key="2">
    <source>
        <dbReference type="ARBA" id="ARBA00022475"/>
    </source>
</evidence>
<comment type="subcellular location">
    <subcellularLocation>
        <location evidence="1">Cell membrane</location>
        <topology evidence="1">Multi-pass membrane protein</topology>
    </subcellularLocation>
</comment>
<gene>
    <name evidence="7" type="ORF">DEALK_13740</name>
</gene>
<feature type="transmembrane region" description="Helical" evidence="6">
    <location>
        <begin position="150"/>
        <end position="180"/>
    </location>
</feature>
<evidence type="ECO:0000256" key="3">
    <source>
        <dbReference type="ARBA" id="ARBA00022692"/>
    </source>
</evidence>
<dbReference type="Pfam" id="PF03631">
    <property type="entry name" value="Virul_fac_BrkB"/>
    <property type="match status" value="1"/>
</dbReference>
<dbReference type="STRING" id="1217799.DEALK_13740"/>
<evidence type="ECO:0000256" key="1">
    <source>
        <dbReference type="ARBA" id="ARBA00004651"/>
    </source>
</evidence>
<keyword evidence="5 6" id="KW-0472">Membrane</keyword>
<dbReference type="PIRSF" id="PIRSF035875">
    <property type="entry name" value="RNase_BN"/>
    <property type="match status" value="1"/>
</dbReference>